<dbReference type="Pfam" id="PF05193">
    <property type="entry name" value="Peptidase_M16_C"/>
    <property type="match status" value="1"/>
</dbReference>
<dbReference type="OMA" id="CVEGPFW"/>
<organism evidence="3 4">
    <name type="scientific">Necator americanus</name>
    <name type="common">Human hookworm</name>
    <dbReference type="NCBI Taxonomy" id="51031"/>
    <lineage>
        <taxon>Eukaryota</taxon>
        <taxon>Metazoa</taxon>
        <taxon>Ecdysozoa</taxon>
        <taxon>Nematoda</taxon>
        <taxon>Chromadorea</taxon>
        <taxon>Rhabditida</taxon>
        <taxon>Rhabditina</taxon>
        <taxon>Rhabditomorpha</taxon>
        <taxon>Strongyloidea</taxon>
        <taxon>Ancylostomatidae</taxon>
        <taxon>Bunostominae</taxon>
        <taxon>Necator</taxon>
    </lineage>
</organism>
<dbReference type="PANTHER" id="PTHR43016">
    <property type="entry name" value="PRESEQUENCE PROTEASE"/>
    <property type="match status" value="1"/>
</dbReference>
<evidence type="ECO:0000313" key="4">
    <source>
        <dbReference type="Proteomes" id="UP000053676"/>
    </source>
</evidence>
<gene>
    <name evidence="3" type="ORF">NECAME_12421</name>
</gene>
<reference evidence="4" key="1">
    <citation type="journal article" date="2014" name="Nat. Genet.">
        <title>Genome of the human hookworm Necator americanus.</title>
        <authorList>
            <person name="Tang Y.T."/>
            <person name="Gao X."/>
            <person name="Rosa B.A."/>
            <person name="Abubucker S."/>
            <person name="Hallsworth-Pepin K."/>
            <person name="Martin J."/>
            <person name="Tyagi R."/>
            <person name="Heizer E."/>
            <person name="Zhang X."/>
            <person name="Bhonagiri-Palsikar V."/>
            <person name="Minx P."/>
            <person name="Warren W.C."/>
            <person name="Wang Q."/>
            <person name="Zhan B."/>
            <person name="Hotez P.J."/>
            <person name="Sternberg P.W."/>
            <person name="Dougall A."/>
            <person name="Gaze S.T."/>
            <person name="Mulvenna J."/>
            <person name="Sotillo J."/>
            <person name="Ranganathan S."/>
            <person name="Rabelo E.M."/>
            <person name="Wilson R.K."/>
            <person name="Felgner P.L."/>
            <person name="Bethony J."/>
            <person name="Hawdon J.M."/>
            <person name="Gasser R.B."/>
            <person name="Loukas A."/>
            <person name="Mitreva M."/>
        </authorList>
    </citation>
    <scope>NUCLEOTIDE SEQUENCE [LARGE SCALE GENOMIC DNA]</scope>
</reference>
<evidence type="ECO:0000259" key="1">
    <source>
        <dbReference type="Pfam" id="PF00675"/>
    </source>
</evidence>
<dbReference type="AlphaFoldDB" id="W2T2C4"/>
<proteinExistence type="predicted"/>
<sequence>MVKGCISFVTETDCDDGLPHTLEHLVFMGSKKYPFKGVLDIIANRCLASGTNAWTSQDHTAYTLNTVGSEGFFKVLPVYLNHLLSPMLSDAQFATEVHHINGKGEDAGVVYSEMQDHESEMASIMERRMKEVLYPKNNSYRVDTGGRLKNLRETCTADRVRDFHKKFYHLSNMMVIVSGRLDHERLLKIVGATEEEHLPHVPTSFQRPFTSLQLKPPVESSEHHVTCPNDDESRGIVEISWFGYEPTNFKEKVALDVLFDYMSNTPVSPLQREFVLTDKPLASQVGFQVSEQTTCVIQLTFSGVPTERLDDVKKKFMDKIVKEHVEDKAWDMERMGFLIGQTVKNELQEMEKHPDTELFGHMIGHQLYDKNEEQLKTRVNELELIRRLRSEPASFWSGLVKKYFTKPHVAVIGIPSEKMVEQVAKEEKARLEQQRQKLGKEGIKSCGEKICCAMEENTSRKPDAELLQQLIVKKLEAFDTFPVDAKCNVGGSPASQPVAKFLEQFPFPTTVHNCPTKFVELFLLLDSSALTVEQRAWLCLYNDLLFESPAMINGELKSAEDVAKLYTKVELDLVDHSIQVGISNFFDKLVDLRIVVDAETGFPNLAKWAEIFTTGIVFDAQRVKQCAKKLASDAREKKRDGCSVASTALITMINQQNTNAYMYDELVLEKFHEKIARRCDSHPAEVVAKLEEGKSGESVDPNFVGRQSVLGVGGSESSFIYQTCQMDCDWMDEELNDLLNSGLVVESEFEAAKRSLICELMQREETVSGAGKLSIIGHIRGSPPDYRTQLCKRVWNASADDMIRLGGPRVANLFEKYARAIAVHPSKIPEIKSAFESIKETAVSSLNFVPPCPA</sequence>
<dbReference type="MEROPS" id="M16.A12"/>
<dbReference type="GO" id="GO:0046872">
    <property type="term" value="F:metal ion binding"/>
    <property type="evidence" value="ECO:0007669"/>
    <property type="project" value="InterPro"/>
</dbReference>
<dbReference type="FunFam" id="3.30.830.10:FF:000015">
    <property type="entry name" value="Putative zinc metalloprotease"/>
    <property type="match status" value="1"/>
</dbReference>
<accession>W2T2C4</accession>
<dbReference type="FunFam" id="3.30.830.10:FF:000031">
    <property type="entry name" value="Putative zinc metalloprotease"/>
    <property type="match status" value="1"/>
</dbReference>
<dbReference type="InterPro" id="IPR011765">
    <property type="entry name" value="Pept_M16_N"/>
</dbReference>
<dbReference type="PANTHER" id="PTHR43016:SF16">
    <property type="entry name" value="METALLOPROTEASE, PUTATIVE (AFU_ORTHOLOGUE AFUA_4G07610)-RELATED"/>
    <property type="match status" value="1"/>
</dbReference>
<dbReference type="EMBL" id="KI660301">
    <property type="protein sequence ID" value="ETN75366.1"/>
    <property type="molecule type" value="Genomic_DNA"/>
</dbReference>
<feature type="domain" description="Peptidase M16 N-terminal" evidence="1">
    <location>
        <begin position="11"/>
        <end position="101"/>
    </location>
</feature>
<dbReference type="OrthoDB" id="5809639at2759"/>
<dbReference type="Pfam" id="PF00675">
    <property type="entry name" value="Peptidase_M16"/>
    <property type="match status" value="1"/>
</dbReference>
<dbReference type="KEGG" id="nai:NECAME_12421"/>
<feature type="domain" description="Peptidase M16 C-terminal" evidence="2">
    <location>
        <begin position="155"/>
        <end position="323"/>
    </location>
</feature>
<protein>
    <submittedName>
        <fullName evidence="3">Peptidase M16 inactive domain protein</fullName>
    </submittedName>
</protein>
<evidence type="ECO:0000259" key="2">
    <source>
        <dbReference type="Pfam" id="PF05193"/>
    </source>
</evidence>
<dbReference type="SUPFAM" id="SSF63411">
    <property type="entry name" value="LuxS/MPP-like metallohydrolase"/>
    <property type="match status" value="3"/>
</dbReference>
<dbReference type="InterPro" id="IPR011249">
    <property type="entry name" value="Metalloenz_LuxS/M16"/>
</dbReference>
<keyword evidence="4" id="KW-1185">Reference proteome</keyword>
<dbReference type="InterPro" id="IPR007863">
    <property type="entry name" value="Peptidase_M16_C"/>
</dbReference>
<evidence type="ECO:0000313" key="3">
    <source>
        <dbReference type="EMBL" id="ETN75366.1"/>
    </source>
</evidence>
<dbReference type="Gene3D" id="3.30.830.10">
    <property type="entry name" value="Metalloenzyme, LuxS/M16 peptidase-like"/>
    <property type="match status" value="4"/>
</dbReference>
<name>W2T2C4_NECAM</name>
<dbReference type="Proteomes" id="UP000053676">
    <property type="component" value="Unassembled WGS sequence"/>
</dbReference>